<dbReference type="STRING" id="45670.SN16_07570"/>
<dbReference type="Proteomes" id="UP000031546">
    <property type="component" value="Unassembled WGS sequence"/>
</dbReference>
<dbReference type="InterPro" id="IPR036163">
    <property type="entry name" value="HMA_dom_sf"/>
</dbReference>
<dbReference type="SUPFAM" id="SSF55008">
    <property type="entry name" value="HMA, heavy metal-associated domain"/>
    <property type="match status" value="1"/>
</dbReference>
<evidence type="ECO:0000256" key="7">
    <source>
        <dbReference type="ARBA" id="ARBA00025138"/>
    </source>
</evidence>
<evidence type="ECO:0000313" key="12">
    <source>
        <dbReference type="Proteomes" id="UP000031546"/>
    </source>
</evidence>
<evidence type="ECO:0000313" key="14">
    <source>
        <dbReference type="Proteomes" id="UP000527860"/>
    </source>
</evidence>
<keyword evidence="14" id="KW-1185">Reference proteome</keyword>
<dbReference type="PROSITE" id="PS01047">
    <property type="entry name" value="HMA_1"/>
    <property type="match status" value="1"/>
</dbReference>
<dbReference type="NCBIfam" id="TIGR00003">
    <property type="entry name" value="copper ion binding protein"/>
    <property type="match status" value="1"/>
</dbReference>
<reference evidence="11 13" key="2">
    <citation type="submission" date="2017-07" db="EMBL/GenBank/DDBJ databases">
        <title>Shotgun whole genome sequences of three halophilic bacterial isolates.</title>
        <authorList>
            <person name="Pozzo T."/>
            <person name="Higdon S.M."/>
            <person name="Quillaguaman J."/>
        </authorList>
    </citation>
    <scope>NUCLEOTIDE SEQUENCE [LARGE SCALE GENOMIC DNA]</scope>
    <source>
        <strain evidence="11 13">BU-1</strain>
    </source>
</reference>
<protein>
    <recommendedName>
        <fullName evidence="2">Copper chaperone CopZ</fullName>
    </recommendedName>
</protein>
<dbReference type="EMBL" id="NPEZ01000002">
    <property type="protein sequence ID" value="OZT77609.1"/>
    <property type="molecule type" value="Genomic_DNA"/>
</dbReference>
<dbReference type="Gene3D" id="3.30.70.100">
    <property type="match status" value="1"/>
</dbReference>
<dbReference type="PRINTS" id="PR00944">
    <property type="entry name" value="CUEXPORT"/>
</dbReference>
<dbReference type="InterPro" id="IPR006121">
    <property type="entry name" value="HMA_dom"/>
</dbReference>
<reference evidence="10" key="4">
    <citation type="submission" date="2020-04" db="EMBL/GenBank/DDBJ databases">
        <authorList>
            <person name="Tanveer F."/>
            <person name="Xie Y."/>
            <person name="Shinwari Z.K."/>
        </authorList>
    </citation>
    <scope>NUCLEOTIDE SEQUENCE</scope>
    <source>
        <strain evidence="10">MOSEL-ME25</strain>
    </source>
</reference>
<dbReference type="GO" id="GO:0006825">
    <property type="term" value="P:copper ion transport"/>
    <property type="evidence" value="ECO:0007669"/>
    <property type="project" value="InterPro"/>
</dbReference>
<dbReference type="EMBL" id="JABEVU030000001">
    <property type="protein sequence ID" value="MDB0580655.1"/>
    <property type="molecule type" value="Genomic_DNA"/>
</dbReference>
<accession>A0A0C2E5E1</accession>
<dbReference type="CDD" id="cd00371">
    <property type="entry name" value="HMA"/>
    <property type="match status" value="1"/>
</dbReference>
<organism evidence="9 12">
    <name type="scientific">Salinicoccus roseus</name>
    <dbReference type="NCBI Taxonomy" id="45670"/>
    <lineage>
        <taxon>Bacteria</taxon>
        <taxon>Bacillati</taxon>
        <taxon>Bacillota</taxon>
        <taxon>Bacilli</taxon>
        <taxon>Bacillales</taxon>
        <taxon>Staphylococcaceae</taxon>
        <taxon>Salinicoccus</taxon>
    </lineage>
</organism>
<keyword evidence="5" id="KW-0186">Copper</keyword>
<comment type="subcellular location">
    <subcellularLocation>
        <location evidence="1">Cytoplasm</location>
    </subcellularLocation>
</comment>
<dbReference type="GeneID" id="77845410"/>
<name>A0A0C2E5E1_9STAP</name>
<dbReference type="PROSITE" id="PS50846">
    <property type="entry name" value="HMA_2"/>
    <property type="match status" value="1"/>
</dbReference>
<dbReference type="FunFam" id="3.30.70.100:FF:000005">
    <property type="entry name" value="Copper-exporting P-type ATPase A"/>
    <property type="match status" value="1"/>
</dbReference>
<sequence length="69" mass="7381">MAQKTIEVEGMTCGHCKSAVEGALSELEGVKSADVNLDANNVNVEYDESKVTEASMAEAIEDQGYDVKQ</sequence>
<reference evidence="14" key="3">
    <citation type="submission" date="2020-04" db="EMBL/GenBank/DDBJ databases">
        <title>Genome analysis and biological profiling of marine Cellulosimicrobium funkei MOSEL-ME6.</title>
        <authorList>
            <person name="Tanveer F."/>
            <person name="Xie Y."/>
            <person name="Shinwari Z.K."/>
        </authorList>
    </citation>
    <scope>NUCLEOTIDE SEQUENCE [LARGE SCALE GENOMIC DNA]</scope>
    <source>
        <strain evidence="14">MOSEL-ME25</strain>
    </source>
</reference>
<dbReference type="InterPro" id="IPR017969">
    <property type="entry name" value="Heavy-metal-associated_CS"/>
</dbReference>
<dbReference type="Pfam" id="PF00403">
    <property type="entry name" value="HMA"/>
    <property type="match status" value="1"/>
</dbReference>
<feature type="domain" description="HMA" evidence="8">
    <location>
        <begin position="2"/>
        <end position="68"/>
    </location>
</feature>
<comment type="caution">
    <text evidence="9">The sequence shown here is derived from an EMBL/GenBank/DDBJ whole genome shotgun (WGS) entry which is preliminary data.</text>
</comment>
<dbReference type="AlphaFoldDB" id="A0A0C2E5E1"/>
<dbReference type="PANTHER" id="PTHR46594">
    <property type="entry name" value="P-TYPE CATION-TRANSPORTING ATPASE"/>
    <property type="match status" value="1"/>
</dbReference>
<dbReference type="Proteomes" id="UP000527860">
    <property type="component" value="Unassembled WGS sequence"/>
</dbReference>
<evidence type="ECO:0000256" key="3">
    <source>
        <dbReference type="ARBA" id="ARBA00022490"/>
    </source>
</evidence>
<dbReference type="EMBL" id="JXII01000006">
    <property type="protein sequence ID" value="KIH70562.1"/>
    <property type="molecule type" value="Genomic_DNA"/>
</dbReference>
<dbReference type="InterPro" id="IPR049740">
    <property type="entry name" value="CopZ"/>
</dbReference>
<evidence type="ECO:0000256" key="5">
    <source>
        <dbReference type="ARBA" id="ARBA00023008"/>
    </source>
</evidence>
<dbReference type="OrthoDB" id="9813965at2"/>
<keyword evidence="4" id="KW-0479">Metal-binding</keyword>
<comment type="function">
    <text evidence="7">Chaperone that serves for the intracellular sequestration and transport of Cu(+). Delivers Cu(+) to the copper-exporting P-type ATPase A (CopA).</text>
</comment>
<evidence type="ECO:0000256" key="6">
    <source>
        <dbReference type="ARBA" id="ARBA00023186"/>
    </source>
</evidence>
<dbReference type="InterPro" id="IPR000428">
    <property type="entry name" value="Cu-bd"/>
</dbReference>
<reference evidence="9 12" key="1">
    <citation type="submission" date="2015-01" db="EMBL/GenBank/DDBJ databases">
        <title>Genome sequences of high lactate-tolerant strain Salinicoccus roseus W12 with industrial interest.</title>
        <authorList>
            <person name="Wang H."/>
            <person name="Yu B."/>
        </authorList>
    </citation>
    <scope>NUCLEOTIDE SEQUENCE [LARGE SCALE GENOMIC DNA]</scope>
    <source>
        <strain evidence="9 12">W12</strain>
    </source>
</reference>
<dbReference type="GO" id="GO:0005507">
    <property type="term" value="F:copper ion binding"/>
    <property type="evidence" value="ECO:0007669"/>
    <property type="project" value="InterPro"/>
</dbReference>
<dbReference type="GO" id="GO:0005737">
    <property type="term" value="C:cytoplasm"/>
    <property type="evidence" value="ECO:0007669"/>
    <property type="project" value="UniProtKB-SubCell"/>
</dbReference>
<keyword evidence="6" id="KW-0143">Chaperone</keyword>
<evidence type="ECO:0000259" key="8">
    <source>
        <dbReference type="PROSITE" id="PS50846"/>
    </source>
</evidence>
<evidence type="ECO:0000256" key="4">
    <source>
        <dbReference type="ARBA" id="ARBA00022723"/>
    </source>
</evidence>
<evidence type="ECO:0000256" key="1">
    <source>
        <dbReference type="ARBA" id="ARBA00004496"/>
    </source>
</evidence>
<reference evidence="10 14" key="5">
    <citation type="submission" date="2022-12" db="EMBL/GenBank/DDBJ databases">
        <title>Genome analysis and biological profiling of marine Salinicoccus roseus MOSEL-ME25.</title>
        <authorList>
            <person name="Mirza F.T."/>
            <person name="Xie Y."/>
            <person name="Shinwari Z.K."/>
        </authorList>
    </citation>
    <scope>NUCLEOTIDE SEQUENCE [LARGE SCALE GENOMIC DNA]</scope>
    <source>
        <strain evidence="10 14">MOSEL-ME25</strain>
    </source>
</reference>
<evidence type="ECO:0000256" key="2">
    <source>
        <dbReference type="ARBA" id="ARBA00015313"/>
    </source>
</evidence>
<evidence type="ECO:0000313" key="9">
    <source>
        <dbReference type="EMBL" id="KIH70562.1"/>
    </source>
</evidence>
<dbReference type="PANTHER" id="PTHR46594:SF4">
    <property type="entry name" value="P-TYPE CATION-TRANSPORTING ATPASE"/>
    <property type="match status" value="1"/>
</dbReference>
<dbReference type="Proteomes" id="UP000216682">
    <property type="component" value="Unassembled WGS sequence"/>
</dbReference>
<gene>
    <name evidence="10" type="primary">copZ</name>
    <name evidence="11" type="ORF">CFN03_06660</name>
    <name evidence="10" type="ORF">F7P68_0008940</name>
    <name evidence="9" type="ORF">SN16_07570</name>
</gene>
<dbReference type="InterPro" id="IPR006122">
    <property type="entry name" value="HMA_Cu_ion-bd"/>
</dbReference>
<dbReference type="NCBIfam" id="NF033795">
    <property type="entry name" value="chaper_CopZ_Bs"/>
    <property type="match status" value="1"/>
</dbReference>
<evidence type="ECO:0000313" key="13">
    <source>
        <dbReference type="Proteomes" id="UP000216682"/>
    </source>
</evidence>
<evidence type="ECO:0000313" key="11">
    <source>
        <dbReference type="EMBL" id="OZT77609.1"/>
    </source>
</evidence>
<keyword evidence="3" id="KW-0963">Cytoplasm</keyword>
<dbReference type="RefSeq" id="WP_040106020.1">
    <property type="nucleotide sequence ID" value="NZ_BMCA01000002.1"/>
</dbReference>
<evidence type="ECO:0000313" key="10">
    <source>
        <dbReference type="EMBL" id="MDB0580655.1"/>
    </source>
</evidence>
<proteinExistence type="predicted"/>